<proteinExistence type="inferred from homology"/>
<organism evidence="8 9">
    <name type="scientific">Lentibacter algarum</name>
    <dbReference type="NCBI Taxonomy" id="576131"/>
    <lineage>
        <taxon>Bacteria</taxon>
        <taxon>Pseudomonadati</taxon>
        <taxon>Pseudomonadota</taxon>
        <taxon>Alphaproteobacteria</taxon>
        <taxon>Rhodobacterales</taxon>
        <taxon>Roseobacteraceae</taxon>
        <taxon>Lentibacter</taxon>
    </lineage>
</organism>
<sequence length="319" mass="34664">MTQPSGPRAGDNTVLAILLCLAALLFFDLMGLIIKHLSPRYTSAELSAYRNVFGLVPSLIALYASARWRNAGKRWKIRQWKLGFLRGLLVSFAQLMFYGSLVFMPFATASTLSYASAIFATALAWPLLGERVGPMRWLAVLIGFLGVILVVGPSSEAFGAAALLPLGAAALYASTAVTARLFDEDVVTPLVNVYSASAALFGSLVLAFFWGGFSLLQSWTDLGWIMLMGFFGGVAVLLYVMAYRMTEQSNLAPFSYFGIPMAFVLGWLFYSETPWSDLFPGAFLIAAGGLFIVWRERRLSSSRSASLEVELAKSAAPPP</sequence>
<feature type="transmembrane region" description="Helical" evidence="6">
    <location>
        <begin position="158"/>
        <end position="179"/>
    </location>
</feature>
<evidence type="ECO:0000256" key="2">
    <source>
        <dbReference type="ARBA" id="ARBA00009853"/>
    </source>
</evidence>
<dbReference type="EMBL" id="FNPR01000002">
    <property type="protein sequence ID" value="SDY41371.1"/>
    <property type="molecule type" value="Genomic_DNA"/>
</dbReference>
<feature type="transmembrane region" description="Helical" evidence="6">
    <location>
        <begin position="12"/>
        <end position="34"/>
    </location>
</feature>
<dbReference type="PANTHER" id="PTHR22911">
    <property type="entry name" value="ACYL-MALONYL CONDENSING ENZYME-RELATED"/>
    <property type="match status" value="1"/>
</dbReference>
<dbReference type="RefSeq" id="WP_089889270.1">
    <property type="nucleotide sequence ID" value="NZ_CALJFH010000009.1"/>
</dbReference>
<feature type="transmembrane region" description="Helical" evidence="6">
    <location>
        <begin position="254"/>
        <end position="270"/>
    </location>
</feature>
<dbReference type="Pfam" id="PF00892">
    <property type="entry name" value="EamA"/>
    <property type="match status" value="2"/>
</dbReference>
<evidence type="ECO:0000313" key="8">
    <source>
        <dbReference type="EMBL" id="SDY41371.1"/>
    </source>
</evidence>
<feature type="domain" description="EamA" evidence="7">
    <location>
        <begin position="15"/>
        <end position="151"/>
    </location>
</feature>
<dbReference type="Proteomes" id="UP000199026">
    <property type="component" value="Unassembled WGS sequence"/>
</dbReference>
<evidence type="ECO:0000256" key="4">
    <source>
        <dbReference type="ARBA" id="ARBA00022989"/>
    </source>
</evidence>
<keyword evidence="3 6" id="KW-0812">Transmembrane</keyword>
<dbReference type="AlphaFoldDB" id="A0A1H3JN94"/>
<keyword evidence="5 6" id="KW-0472">Membrane</keyword>
<feature type="transmembrane region" description="Helical" evidence="6">
    <location>
        <begin position="46"/>
        <end position="66"/>
    </location>
</feature>
<dbReference type="OrthoDB" id="9812899at2"/>
<feature type="transmembrane region" description="Helical" evidence="6">
    <location>
        <begin position="276"/>
        <end position="294"/>
    </location>
</feature>
<evidence type="ECO:0000313" key="9">
    <source>
        <dbReference type="Proteomes" id="UP000199026"/>
    </source>
</evidence>
<feature type="transmembrane region" description="Helical" evidence="6">
    <location>
        <begin position="191"/>
        <end position="210"/>
    </location>
</feature>
<dbReference type="SUPFAM" id="SSF103481">
    <property type="entry name" value="Multidrug resistance efflux transporter EmrE"/>
    <property type="match status" value="2"/>
</dbReference>
<gene>
    <name evidence="8" type="ORF">SAMN05444486_10273</name>
</gene>
<comment type="subcellular location">
    <subcellularLocation>
        <location evidence="1">Membrane</location>
        <topology evidence="1">Multi-pass membrane protein</topology>
    </subcellularLocation>
</comment>
<feature type="transmembrane region" description="Helical" evidence="6">
    <location>
        <begin position="87"/>
        <end position="106"/>
    </location>
</feature>
<evidence type="ECO:0000256" key="3">
    <source>
        <dbReference type="ARBA" id="ARBA00022692"/>
    </source>
</evidence>
<evidence type="ECO:0000256" key="5">
    <source>
        <dbReference type="ARBA" id="ARBA00023136"/>
    </source>
</evidence>
<protein>
    <submittedName>
        <fullName evidence="8">EamA domain-containing membrane protein RarD</fullName>
    </submittedName>
</protein>
<dbReference type="STRING" id="576131.SAMN05444486_10273"/>
<comment type="similarity">
    <text evidence="2">Belongs to the drug/metabolite transporter (DMT) superfamily. 10 TMS drug/metabolite exporter (DME) (TC 2.A.7.3) family.</text>
</comment>
<keyword evidence="4 6" id="KW-1133">Transmembrane helix</keyword>
<evidence type="ECO:0000256" key="1">
    <source>
        <dbReference type="ARBA" id="ARBA00004141"/>
    </source>
</evidence>
<feature type="transmembrane region" description="Helical" evidence="6">
    <location>
        <begin position="222"/>
        <end position="242"/>
    </location>
</feature>
<dbReference type="GO" id="GO:0016020">
    <property type="term" value="C:membrane"/>
    <property type="evidence" value="ECO:0007669"/>
    <property type="project" value="UniProtKB-SubCell"/>
</dbReference>
<dbReference type="InterPro" id="IPR037185">
    <property type="entry name" value="EmrE-like"/>
</dbReference>
<reference evidence="8 9" key="1">
    <citation type="submission" date="2016-10" db="EMBL/GenBank/DDBJ databases">
        <authorList>
            <person name="de Groot N.N."/>
        </authorList>
    </citation>
    <scope>NUCLEOTIDE SEQUENCE [LARGE SCALE GENOMIC DNA]</scope>
    <source>
        <strain evidence="8 9">DSM 24677</strain>
    </source>
</reference>
<feature type="domain" description="EamA" evidence="7">
    <location>
        <begin position="162"/>
        <end position="293"/>
    </location>
</feature>
<keyword evidence="9" id="KW-1185">Reference proteome</keyword>
<dbReference type="PANTHER" id="PTHR22911:SF6">
    <property type="entry name" value="SOLUTE CARRIER FAMILY 35 MEMBER G1"/>
    <property type="match status" value="1"/>
</dbReference>
<feature type="transmembrane region" description="Helical" evidence="6">
    <location>
        <begin position="135"/>
        <end position="152"/>
    </location>
</feature>
<evidence type="ECO:0000256" key="6">
    <source>
        <dbReference type="SAM" id="Phobius"/>
    </source>
</evidence>
<evidence type="ECO:0000259" key="7">
    <source>
        <dbReference type="Pfam" id="PF00892"/>
    </source>
</evidence>
<dbReference type="InterPro" id="IPR000620">
    <property type="entry name" value="EamA_dom"/>
</dbReference>
<feature type="transmembrane region" description="Helical" evidence="6">
    <location>
        <begin position="112"/>
        <end position="128"/>
    </location>
</feature>
<accession>A0A1H3JN94</accession>
<name>A0A1H3JN94_9RHOB</name>
<dbReference type="GeneID" id="78124151"/>